<gene>
    <name evidence="1" type="ORF">HPB48_011577</name>
</gene>
<sequence length="168" mass="18757">MHEPGPIRSTRLSKLALALVAHILHYYHETRQQYPHPSRHFTRQQTTTLRLIQTNTYPHPKLFSHIYPETNTDQCPRCKIDKATLAHVIWACPKAPPTFIKSHHDWEAALHSSDPEIQLRLVRLALDAPAPLARPHEGAGGSGRAGPVGLVRSQTVAELRELGNIGTG</sequence>
<reference evidence="1 2" key="1">
    <citation type="journal article" date="2020" name="Cell">
        <title>Large-Scale Comparative Analyses of Tick Genomes Elucidate Their Genetic Diversity and Vector Capacities.</title>
        <authorList>
            <consortium name="Tick Genome and Microbiome Consortium (TIGMIC)"/>
            <person name="Jia N."/>
            <person name="Wang J."/>
            <person name="Shi W."/>
            <person name="Du L."/>
            <person name="Sun Y."/>
            <person name="Zhan W."/>
            <person name="Jiang J.F."/>
            <person name="Wang Q."/>
            <person name="Zhang B."/>
            <person name="Ji P."/>
            <person name="Bell-Sakyi L."/>
            <person name="Cui X.M."/>
            <person name="Yuan T.T."/>
            <person name="Jiang B.G."/>
            <person name="Yang W.F."/>
            <person name="Lam T.T."/>
            <person name="Chang Q.C."/>
            <person name="Ding S.J."/>
            <person name="Wang X.J."/>
            <person name="Zhu J.G."/>
            <person name="Ruan X.D."/>
            <person name="Zhao L."/>
            <person name="Wei J.T."/>
            <person name="Ye R.Z."/>
            <person name="Que T.C."/>
            <person name="Du C.H."/>
            <person name="Zhou Y.H."/>
            <person name="Cheng J.X."/>
            <person name="Dai P.F."/>
            <person name="Guo W.B."/>
            <person name="Han X.H."/>
            <person name="Huang E.J."/>
            <person name="Li L.F."/>
            <person name="Wei W."/>
            <person name="Gao Y.C."/>
            <person name="Liu J.Z."/>
            <person name="Shao H.Z."/>
            <person name="Wang X."/>
            <person name="Wang C.C."/>
            <person name="Yang T.C."/>
            <person name="Huo Q.B."/>
            <person name="Li W."/>
            <person name="Chen H.Y."/>
            <person name="Chen S.E."/>
            <person name="Zhou L.G."/>
            <person name="Ni X.B."/>
            <person name="Tian J.H."/>
            <person name="Sheng Y."/>
            <person name="Liu T."/>
            <person name="Pan Y.S."/>
            <person name="Xia L.Y."/>
            <person name="Li J."/>
            <person name="Zhao F."/>
            <person name="Cao W.C."/>
        </authorList>
    </citation>
    <scope>NUCLEOTIDE SEQUENCE [LARGE SCALE GENOMIC DNA]</scope>
    <source>
        <strain evidence="1">HaeL-2018</strain>
    </source>
</reference>
<dbReference type="VEuPathDB" id="VectorBase:HLOH_054962"/>
<evidence type="ECO:0008006" key="3">
    <source>
        <dbReference type="Google" id="ProtNLM"/>
    </source>
</evidence>
<proteinExistence type="predicted"/>
<protein>
    <recommendedName>
        <fullName evidence="3">Tick transposon</fullName>
    </recommendedName>
</protein>
<keyword evidence="2" id="KW-1185">Reference proteome</keyword>
<name>A0A9J6G1P0_HAELO</name>
<dbReference type="AlphaFoldDB" id="A0A9J6G1P0"/>
<evidence type="ECO:0000313" key="2">
    <source>
        <dbReference type="Proteomes" id="UP000821853"/>
    </source>
</evidence>
<organism evidence="1 2">
    <name type="scientific">Haemaphysalis longicornis</name>
    <name type="common">Bush tick</name>
    <dbReference type="NCBI Taxonomy" id="44386"/>
    <lineage>
        <taxon>Eukaryota</taxon>
        <taxon>Metazoa</taxon>
        <taxon>Ecdysozoa</taxon>
        <taxon>Arthropoda</taxon>
        <taxon>Chelicerata</taxon>
        <taxon>Arachnida</taxon>
        <taxon>Acari</taxon>
        <taxon>Parasitiformes</taxon>
        <taxon>Ixodida</taxon>
        <taxon>Ixodoidea</taxon>
        <taxon>Ixodidae</taxon>
        <taxon>Haemaphysalinae</taxon>
        <taxon>Haemaphysalis</taxon>
    </lineage>
</organism>
<dbReference type="EMBL" id="JABSTR010000004">
    <property type="protein sequence ID" value="KAH9368260.1"/>
    <property type="molecule type" value="Genomic_DNA"/>
</dbReference>
<dbReference type="Proteomes" id="UP000821853">
    <property type="component" value="Chromosome 2"/>
</dbReference>
<accession>A0A9J6G1P0</accession>
<evidence type="ECO:0000313" key="1">
    <source>
        <dbReference type="EMBL" id="KAH9368260.1"/>
    </source>
</evidence>
<comment type="caution">
    <text evidence="1">The sequence shown here is derived from an EMBL/GenBank/DDBJ whole genome shotgun (WGS) entry which is preliminary data.</text>
</comment>